<evidence type="ECO:0000256" key="3">
    <source>
        <dbReference type="ARBA" id="ARBA00022475"/>
    </source>
</evidence>
<evidence type="ECO:0000256" key="6">
    <source>
        <dbReference type="ARBA" id="ARBA00023136"/>
    </source>
</evidence>
<dbReference type="InterPro" id="IPR045621">
    <property type="entry name" value="BPD_transp_1_N"/>
</dbReference>
<evidence type="ECO:0000256" key="1">
    <source>
        <dbReference type="ARBA" id="ARBA00004651"/>
    </source>
</evidence>
<comment type="similarity">
    <text evidence="7">Belongs to the binding-protein-dependent transport system permease family.</text>
</comment>
<protein>
    <submittedName>
        <fullName evidence="9">ABC transporter permease</fullName>
    </submittedName>
</protein>
<dbReference type="PANTHER" id="PTHR43163">
    <property type="entry name" value="DIPEPTIDE TRANSPORT SYSTEM PERMEASE PROTEIN DPPB-RELATED"/>
    <property type="match status" value="1"/>
</dbReference>
<dbReference type="InterPro" id="IPR035906">
    <property type="entry name" value="MetI-like_sf"/>
</dbReference>
<evidence type="ECO:0000256" key="2">
    <source>
        <dbReference type="ARBA" id="ARBA00022448"/>
    </source>
</evidence>
<evidence type="ECO:0000259" key="8">
    <source>
        <dbReference type="PROSITE" id="PS50928"/>
    </source>
</evidence>
<dbReference type="RefSeq" id="WP_167700001.1">
    <property type="nucleotide sequence ID" value="NZ_CP118174.1"/>
</dbReference>
<dbReference type="AlphaFoldDB" id="A0A968G9D5"/>
<dbReference type="SUPFAM" id="SSF161098">
    <property type="entry name" value="MetI-like"/>
    <property type="match status" value="1"/>
</dbReference>
<dbReference type="GO" id="GO:0005886">
    <property type="term" value="C:plasma membrane"/>
    <property type="evidence" value="ECO:0007669"/>
    <property type="project" value="UniProtKB-SubCell"/>
</dbReference>
<dbReference type="Pfam" id="PF19300">
    <property type="entry name" value="BPD_transp_1_N"/>
    <property type="match status" value="1"/>
</dbReference>
<gene>
    <name evidence="9" type="ORF">HCT14_02585</name>
</gene>
<comment type="subcellular location">
    <subcellularLocation>
        <location evidence="1 7">Cell membrane</location>
        <topology evidence="1 7">Multi-pass membrane protein</topology>
    </subcellularLocation>
</comment>
<reference evidence="9 10" key="1">
    <citation type="submission" date="2020-03" db="EMBL/GenBank/DDBJ databases">
        <title>Spirochaetal bacteria isolated from arthropods constitute a novel genus Entomospira genus novum within the order Spirochaetales.</title>
        <authorList>
            <person name="Grana-Miraglia L."/>
            <person name="Sikutova S."/>
            <person name="Fingerle V."/>
            <person name="Sing A."/>
            <person name="Castillo-Ramirez S."/>
            <person name="Margos G."/>
            <person name="Rudolf I."/>
        </authorList>
    </citation>
    <scope>NUCLEOTIDE SEQUENCE [LARGE SCALE GENOMIC DNA]</scope>
    <source>
        <strain evidence="9 10">BR193</strain>
    </source>
</reference>
<dbReference type="Proteomes" id="UP000711995">
    <property type="component" value="Unassembled WGS sequence"/>
</dbReference>
<keyword evidence="4 7" id="KW-0812">Transmembrane</keyword>
<feature type="transmembrane region" description="Helical" evidence="7">
    <location>
        <begin position="12"/>
        <end position="30"/>
    </location>
</feature>
<dbReference type="PROSITE" id="PS50928">
    <property type="entry name" value="ABC_TM1"/>
    <property type="match status" value="1"/>
</dbReference>
<feature type="transmembrane region" description="Helical" evidence="7">
    <location>
        <begin position="274"/>
        <end position="297"/>
    </location>
</feature>
<name>A0A968G9D5_9SPIO</name>
<evidence type="ECO:0000256" key="7">
    <source>
        <dbReference type="RuleBase" id="RU363032"/>
    </source>
</evidence>
<keyword evidence="3" id="KW-1003">Cell membrane</keyword>
<feature type="transmembrane region" description="Helical" evidence="7">
    <location>
        <begin position="145"/>
        <end position="162"/>
    </location>
</feature>
<dbReference type="Pfam" id="PF00528">
    <property type="entry name" value="BPD_transp_1"/>
    <property type="match status" value="1"/>
</dbReference>
<evidence type="ECO:0000256" key="5">
    <source>
        <dbReference type="ARBA" id="ARBA00022989"/>
    </source>
</evidence>
<dbReference type="CDD" id="cd06261">
    <property type="entry name" value="TM_PBP2"/>
    <property type="match status" value="1"/>
</dbReference>
<dbReference type="PANTHER" id="PTHR43163:SF6">
    <property type="entry name" value="DIPEPTIDE TRANSPORT SYSTEM PERMEASE PROTEIN DPPB-RELATED"/>
    <property type="match status" value="1"/>
</dbReference>
<evidence type="ECO:0000313" key="9">
    <source>
        <dbReference type="EMBL" id="NIZ40401.1"/>
    </source>
</evidence>
<feature type="transmembrane region" description="Helical" evidence="7">
    <location>
        <begin position="101"/>
        <end position="124"/>
    </location>
</feature>
<dbReference type="InterPro" id="IPR000515">
    <property type="entry name" value="MetI-like"/>
</dbReference>
<evidence type="ECO:0000256" key="4">
    <source>
        <dbReference type="ARBA" id="ARBA00022692"/>
    </source>
</evidence>
<evidence type="ECO:0000313" key="10">
    <source>
        <dbReference type="Proteomes" id="UP000711995"/>
    </source>
</evidence>
<organism evidence="9 10">
    <name type="scientific">Entomospira entomophila</name>
    <dbReference type="NCBI Taxonomy" id="2719988"/>
    <lineage>
        <taxon>Bacteria</taxon>
        <taxon>Pseudomonadati</taxon>
        <taxon>Spirochaetota</taxon>
        <taxon>Spirochaetia</taxon>
        <taxon>Spirochaetales</taxon>
        <taxon>Spirochaetaceae</taxon>
        <taxon>Entomospira</taxon>
    </lineage>
</organism>
<keyword evidence="10" id="KW-1185">Reference proteome</keyword>
<dbReference type="Gene3D" id="1.10.3720.10">
    <property type="entry name" value="MetI-like"/>
    <property type="match status" value="1"/>
</dbReference>
<proteinExistence type="inferred from homology"/>
<dbReference type="EMBL" id="JAATLJ010000001">
    <property type="protein sequence ID" value="NIZ40401.1"/>
    <property type="molecule type" value="Genomic_DNA"/>
</dbReference>
<keyword evidence="6 7" id="KW-0472">Membrane</keyword>
<feature type="domain" description="ABC transmembrane type-1" evidence="8">
    <location>
        <begin position="95"/>
        <end position="297"/>
    </location>
</feature>
<keyword evidence="5 7" id="KW-1133">Transmembrane helix</keyword>
<feature type="transmembrane region" description="Helical" evidence="7">
    <location>
        <begin position="229"/>
        <end position="254"/>
    </location>
</feature>
<feature type="transmembrane region" description="Helical" evidence="7">
    <location>
        <begin position="174"/>
        <end position="194"/>
    </location>
</feature>
<comment type="caution">
    <text evidence="9">The sequence shown here is derived from an EMBL/GenBank/DDBJ whole genome shotgun (WGS) entry which is preliminary data.</text>
</comment>
<sequence>MLKPFLRIIARNMLLVFVMSLLIFWVFTLVPGDVATITAGTEADIQLVESIREAQGLTLSMPTRFLRWSLSALKGDLGYSLRYDESVSRLIQIHATITLRLALIAMSLTVGLALITASIAVVFYKKLIANWVITLNQLFMAIPQFWLGLLMIQLFSIHWGVFDLFHTDLQWVDYLFPAVVLALVQSAYLSRYIIYAWQREVKQRYVSSGLARGISQNTLRFKHALRGGLIPSVTIMGLIWIDLLSGSVIVEKIFVLPGLGQLLVNAVASRDIPLIQGIVLYFVLIVIISNLIVHLLYQWLNPRG</sequence>
<dbReference type="GO" id="GO:0071916">
    <property type="term" value="F:dipeptide transmembrane transporter activity"/>
    <property type="evidence" value="ECO:0007669"/>
    <property type="project" value="TreeGrafter"/>
</dbReference>
<keyword evidence="2 7" id="KW-0813">Transport</keyword>
<accession>A0A968G9D5</accession>